<dbReference type="PROSITE" id="PS51257">
    <property type="entry name" value="PROKAR_LIPOPROTEIN"/>
    <property type="match status" value="1"/>
</dbReference>
<evidence type="ECO:0008006" key="4">
    <source>
        <dbReference type="Google" id="ProtNLM"/>
    </source>
</evidence>
<feature type="compositionally biased region" description="Low complexity" evidence="1">
    <location>
        <begin position="23"/>
        <end position="40"/>
    </location>
</feature>
<comment type="caution">
    <text evidence="2">The sequence shown here is derived from an EMBL/GenBank/DDBJ whole genome shotgun (WGS) entry which is preliminary data.</text>
</comment>
<evidence type="ECO:0000313" key="2">
    <source>
        <dbReference type="EMBL" id="KGD64140.1"/>
    </source>
</evidence>
<protein>
    <recommendedName>
        <fullName evidence="4">Lipoprotein</fullName>
    </recommendedName>
</protein>
<evidence type="ECO:0000256" key="1">
    <source>
        <dbReference type="SAM" id="MobiDB-lite"/>
    </source>
</evidence>
<dbReference type="AlphaFoldDB" id="A0A095UNS6"/>
<keyword evidence="3" id="KW-1185">Reference proteome</keyword>
<gene>
    <name evidence="2" type="ORF">Y5S_02680</name>
</gene>
<dbReference type="OrthoDB" id="291531at2"/>
<feature type="region of interest" description="Disordered" evidence="1">
    <location>
        <begin position="23"/>
        <end position="51"/>
    </location>
</feature>
<sequence length="308" mass="34279">MHYGKEIFLVCLMSLLSAGCDKTPSQASSTATTPAAELASNAPPTAGSCVGRQQDLARGKHTYDVETCLRDKALRDRPAAVTDAQTMHDWTIQDNAYSQLAPLVTALTRFPEKGSLENYLRELALLPNEPGEYSSLDRALTASEYLGELGNVYWFDAETGVFPNEHDYLLKQVALLSDLREVSFTEVAPQDYSSNDEPYLLKAQLGETSWQQRAENYGDWYDLSAVLALLNRIALDQESRYRFVTLPTGDQTAIIWVVEDDLLTQLTDEKLVRISPEEASMQTGKAFEKKALKGLQERTHESGSIQSK</sequence>
<organism evidence="2 3">
    <name type="scientific">Alcanivorax nanhaiticus</name>
    <dbReference type="NCBI Taxonomy" id="1177154"/>
    <lineage>
        <taxon>Bacteria</taxon>
        <taxon>Pseudomonadati</taxon>
        <taxon>Pseudomonadota</taxon>
        <taxon>Gammaproteobacteria</taxon>
        <taxon>Oceanospirillales</taxon>
        <taxon>Alcanivoracaceae</taxon>
        <taxon>Alcanivorax</taxon>
    </lineage>
</organism>
<accession>A0A095UNS6</accession>
<proteinExistence type="predicted"/>
<dbReference type="PATRIC" id="fig|1177154.3.peg.2713"/>
<dbReference type="RefSeq" id="WP_035233676.1">
    <property type="nucleotide sequence ID" value="NZ_ARXV01000011.1"/>
</dbReference>
<dbReference type="Proteomes" id="UP000029444">
    <property type="component" value="Unassembled WGS sequence"/>
</dbReference>
<dbReference type="EMBL" id="ARXV01000011">
    <property type="protein sequence ID" value="KGD64140.1"/>
    <property type="molecule type" value="Genomic_DNA"/>
</dbReference>
<reference evidence="2 3" key="1">
    <citation type="submission" date="2012-09" db="EMBL/GenBank/DDBJ databases">
        <title>Genome Sequence of alkane-degrading Bacterium Alcanivorax sp. 19-m-6.</title>
        <authorList>
            <person name="Lai Q."/>
            <person name="Shao Z."/>
        </authorList>
    </citation>
    <scope>NUCLEOTIDE SEQUENCE [LARGE SCALE GENOMIC DNA]</scope>
    <source>
        <strain evidence="2 3">19-m-6</strain>
    </source>
</reference>
<evidence type="ECO:0000313" key="3">
    <source>
        <dbReference type="Proteomes" id="UP000029444"/>
    </source>
</evidence>
<name>A0A095UNS6_9GAMM</name>